<evidence type="ECO:0000313" key="1">
    <source>
        <dbReference type="EMBL" id="OGL53416.1"/>
    </source>
</evidence>
<sequence length="67" mass="7531">MNIYIDVIARSKACLPQAGDEAISFGSLSSYQHFAFEGDCFADARNDMRKIVDGIKESRSKLWLKQS</sequence>
<dbReference type="STRING" id="1817883.A3G31_07910"/>
<dbReference type="Proteomes" id="UP000178082">
    <property type="component" value="Unassembled WGS sequence"/>
</dbReference>
<gene>
    <name evidence="1" type="ORF">A3G31_07910</name>
</gene>
<evidence type="ECO:0000313" key="2">
    <source>
        <dbReference type="Proteomes" id="UP000178082"/>
    </source>
</evidence>
<proteinExistence type="predicted"/>
<reference evidence="1 2" key="1">
    <citation type="journal article" date="2016" name="Nat. Commun.">
        <title>Thousands of microbial genomes shed light on interconnected biogeochemical processes in an aquifer system.</title>
        <authorList>
            <person name="Anantharaman K."/>
            <person name="Brown C.T."/>
            <person name="Hug L.A."/>
            <person name="Sharon I."/>
            <person name="Castelle C.J."/>
            <person name="Probst A.J."/>
            <person name="Thomas B.C."/>
            <person name="Singh A."/>
            <person name="Wilkins M.J."/>
            <person name="Karaoz U."/>
            <person name="Brodie E.L."/>
            <person name="Williams K.H."/>
            <person name="Hubbard S.S."/>
            <person name="Banfield J.F."/>
        </authorList>
    </citation>
    <scope>NUCLEOTIDE SEQUENCE [LARGE SCALE GENOMIC DNA]</scope>
</reference>
<name>A0A1F7SHY3_9BACT</name>
<protein>
    <submittedName>
        <fullName evidence="1">Uncharacterized protein</fullName>
    </submittedName>
</protein>
<dbReference type="AlphaFoldDB" id="A0A1F7SHY3"/>
<dbReference type="EMBL" id="MGDI01000025">
    <property type="protein sequence ID" value="OGL53416.1"/>
    <property type="molecule type" value="Genomic_DNA"/>
</dbReference>
<accession>A0A1F7SHY3</accession>
<comment type="caution">
    <text evidence="1">The sequence shown here is derived from an EMBL/GenBank/DDBJ whole genome shotgun (WGS) entry which is preliminary data.</text>
</comment>
<organism evidence="1 2">
    <name type="scientific">Candidatus Schekmanbacteria bacterium RIFCSPLOWO2_12_FULL_38_15</name>
    <dbReference type="NCBI Taxonomy" id="1817883"/>
    <lineage>
        <taxon>Bacteria</taxon>
        <taxon>Candidatus Schekmaniibacteriota</taxon>
    </lineage>
</organism>